<gene>
    <name evidence="2" type="ORF">H2201_006771</name>
</gene>
<organism evidence="2 3">
    <name type="scientific">Coniosporium apollinis</name>
    <dbReference type="NCBI Taxonomy" id="61459"/>
    <lineage>
        <taxon>Eukaryota</taxon>
        <taxon>Fungi</taxon>
        <taxon>Dikarya</taxon>
        <taxon>Ascomycota</taxon>
        <taxon>Pezizomycotina</taxon>
        <taxon>Dothideomycetes</taxon>
        <taxon>Dothideomycetes incertae sedis</taxon>
        <taxon>Coniosporium</taxon>
    </lineage>
</organism>
<name>A0ABQ9NLB8_9PEZI</name>
<feature type="chain" id="PRO_5045199972" description="Apple domain-containing protein" evidence="1">
    <location>
        <begin position="21"/>
        <end position="238"/>
    </location>
</feature>
<comment type="caution">
    <text evidence="2">The sequence shown here is derived from an EMBL/GenBank/DDBJ whole genome shotgun (WGS) entry which is preliminary data.</text>
</comment>
<reference evidence="2" key="1">
    <citation type="submission" date="2022-10" db="EMBL/GenBank/DDBJ databases">
        <title>Culturing micro-colonial fungi from biological soil crusts in the Mojave desert and describing Neophaeococcomyces mojavensis, and introducing the new genera and species Taxawa tesnikishii.</title>
        <authorList>
            <person name="Kurbessoian T."/>
            <person name="Stajich J.E."/>
        </authorList>
    </citation>
    <scope>NUCLEOTIDE SEQUENCE</scope>
    <source>
        <strain evidence="2">TK_1</strain>
    </source>
</reference>
<dbReference type="Proteomes" id="UP001172684">
    <property type="component" value="Unassembled WGS sequence"/>
</dbReference>
<evidence type="ECO:0000256" key="1">
    <source>
        <dbReference type="SAM" id="SignalP"/>
    </source>
</evidence>
<dbReference type="EMBL" id="JAPDRL010000062">
    <property type="protein sequence ID" value="KAJ9660879.1"/>
    <property type="molecule type" value="Genomic_DNA"/>
</dbReference>
<evidence type="ECO:0008006" key="4">
    <source>
        <dbReference type="Google" id="ProtNLM"/>
    </source>
</evidence>
<feature type="signal peptide" evidence="1">
    <location>
        <begin position="1"/>
        <end position="20"/>
    </location>
</feature>
<keyword evidence="1" id="KW-0732">Signal</keyword>
<keyword evidence="3" id="KW-1185">Reference proteome</keyword>
<proteinExistence type="predicted"/>
<evidence type="ECO:0000313" key="2">
    <source>
        <dbReference type="EMBL" id="KAJ9660879.1"/>
    </source>
</evidence>
<protein>
    <recommendedName>
        <fullName evidence="4">Apple domain-containing protein</fullName>
    </recommendedName>
</protein>
<sequence length="238" mass="25431">MKMLLLTLIISLFTLHYVAAQATTTVTVTTVQYRSTKIRYFHPRPTSAARCSASVAAFARPSGDGGDDYVTAVTAPAAPAAPEATAEPLEPRQASSDTYTVTVTATKTINVHRVRTRTLAAGCEPTNAILYHAITYAACGSPGLGLLDFEECPYDYPAWFDAADCCTACAKSLNCFQGYSDAASGTCNLSYRTGNIQYNATVFTRQCPMGKTVAVFSDPVRPEESDSGFIRGHCAQSC</sequence>
<evidence type="ECO:0000313" key="3">
    <source>
        <dbReference type="Proteomes" id="UP001172684"/>
    </source>
</evidence>
<accession>A0ABQ9NLB8</accession>